<gene>
    <name evidence="2" type="ORF">PCHDS_000034100</name>
</gene>
<protein>
    <submittedName>
        <fullName evidence="2">Uncharacterized protein</fullName>
    </submittedName>
</protein>
<dbReference type="Proteomes" id="UP000507536">
    <property type="component" value="Chromosome 3"/>
</dbReference>
<sequence>MYDNKMVSYEKEEKKRAEKKFFKNEKYYRNNNGFNKNIEKINSEKCERASILLDNLSALGYSNLIDFDKSSSSIYSENWKVLKTNEGNYMDSVNIGNNRCKRRSLTCNNFTNKNNIFDSSINENSKLLYEREQLNFKDINHQNVNTLINSYSDYYLENEKKDWNKFNSASNYNLPDLDTYNDEDIDIPLYRNKTDIMIDKDENESPCNTRLINFQKRKHVKNSGGENIKFEWVNRRENRFYKPYENGNKTEGNRKKIDKQDKYVFNLKSGKKERIDMKPYKDKNKKDWKKNTTNEWDNNSEENMKMFENKMKTEYDTKLNKIIKKYKAQDDEKKEVTNIIYKKYINIKNDLIKESYEKKRLKDENEKLKNELTELIKLPVENDMIYNYKKKLEDYMYLSKNKDIEIKKLENELINMKNKLNVLEKECLSLSGEKTKLRGTNEEIKKDNINLKKKLETFKIVNEEMKEILFYKDLKINYFSNIISLLDETIMKKEVQKVMFSKVRKTGEDLGGIDNGSTSSQKIEDDCQQKNDESRNFMGDRQMGAIKNMNKKIIIKSFVQKIEDINKKIIKHMNALDSYENKMSNILYNSHEIVENSENTSEKNKKDNELLDKYFNCENLSFNENELNLSVGSDGLTTFFAKSNSKDKN</sequence>
<dbReference type="EMBL" id="LT608183">
    <property type="protein sequence ID" value="SCM00049.1"/>
    <property type="molecule type" value="Genomic_DNA"/>
</dbReference>
<reference evidence="2 3" key="1">
    <citation type="submission" date="2016-08" db="EMBL/GenBank/DDBJ databases">
        <authorList>
            <consortium name="Pathogen Informatics"/>
        </authorList>
    </citation>
    <scope>NUCLEOTIDE SEQUENCE [LARGE SCALE GENOMIC DNA]</scope>
    <source>
        <strain evidence="2 3">DS</strain>
    </source>
</reference>
<dbReference type="AlphaFoldDB" id="A0A1C6X997"/>
<evidence type="ECO:0000313" key="2">
    <source>
        <dbReference type="EMBL" id="SCM00049.1"/>
    </source>
</evidence>
<evidence type="ECO:0000256" key="1">
    <source>
        <dbReference type="SAM" id="Coils"/>
    </source>
</evidence>
<proteinExistence type="predicted"/>
<organism evidence="2 3">
    <name type="scientific">Plasmodium chabaudi adami</name>
    <dbReference type="NCBI Taxonomy" id="5826"/>
    <lineage>
        <taxon>Eukaryota</taxon>
        <taxon>Sar</taxon>
        <taxon>Alveolata</taxon>
        <taxon>Apicomplexa</taxon>
        <taxon>Aconoidasida</taxon>
        <taxon>Haemosporida</taxon>
        <taxon>Plasmodiidae</taxon>
        <taxon>Plasmodium</taxon>
        <taxon>Plasmodium (Vinckeia)</taxon>
    </lineage>
</organism>
<evidence type="ECO:0000313" key="3">
    <source>
        <dbReference type="Proteomes" id="UP000507536"/>
    </source>
</evidence>
<name>A0A1C6X997_PLACE</name>
<keyword evidence="1" id="KW-0175">Coiled coil</keyword>
<feature type="coiled-coil region" evidence="1">
    <location>
        <begin position="351"/>
        <end position="433"/>
    </location>
</feature>
<accession>A0A1C6X997</accession>